<dbReference type="Proteomes" id="UP000433575">
    <property type="component" value="Unassembled WGS sequence"/>
</dbReference>
<keyword evidence="5" id="KW-1185">Reference proteome</keyword>
<proteinExistence type="predicted"/>
<dbReference type="AlphaFoldDB" id="A0A6N7S6W6"/>
<keyword evidence="1" id="KW-1133">Transmembrane helix</keyword>
<keyword evidence="1" id="KW-0812">Transmembrane</keyword>
<gene>
    <name evidence="3" type="ORF">GKD88_07880</name>
    <name evidence="2" type="ORF">GKE08_08475</name>
</gene>
<organism evidence="2 4">
    <name type="scientific">Holdemania massiliensis</name>
    <dbReference type="NCBI Taxonomy" id="1468449"/>
    <lineage>
        <taxon>Bacteria</taxon>
        <taxon>Bacillati</taxon>
        <taxon>Bacillota</taxon>
        <taxon>Erysipelotrichia</taxon>
        <taxon>Erysipelotrichales</taxon>
        <taxon>Erysipelotrichaceae</taxon>
        <taxon>Holdemania</taxon>
    </lineage>
</organism>
<accession>A0A6N7S6W6</accession>
<protein>
    <submittedName>
        <fullName evidence="2">Peptidase</fullName>
    </submittedName>
</protein>
<comment type="caution">
    <text evidence="2">The sequence shown here is derived from an EMBL/GenBank/DDBJ whole genome shotgun (WGS) entry which is preliminary data.</text>
</comment>
<dbReference type="PANTHER" id="PTHR36434:SF1">
    <property type="entry name" value="MEMBRANE PROTEASE YUGP-RELATED"/>
    <property type="match status" value="1"/>
</dbReference>
<dbReference type="OrthoDB" id="9784298at2"/>
<dbReference type="InterPro" id="IPR007395">
    <property type="entry name" value="Zn_peptidase_2"/>
</dbReference>
<dbReference type="Proteomes" id="UP000480929">
    <property type="component" value="Unassembled WGS sequence"/>
</dbReference>
<sequence>MSMFYAFYDIFYLLVLLAIGFSMWASARVNSTFRTYSQQRTRNGMTGYDAAREVLDANGLHDVRIERTAGNLTDHFDPRTNVIRLSDSVYGSASTAAVGVAAHEAGHAIQYAKGYAPLKIRNAIIPLTNIGSRLSTPLILMGLLFSGLGQFAITLAYVGVACFALSVVFQLVTLPTEFDASRRAVAAIEGCGLLSSEEVGSTKKVLSAAAMTYVAALAVAITQFLRLLNMVQRNDR</sequence>
<evidence type="ECO:0000313" key="2">
    <source>
        <dbReference type="EMBL" id="MSA89360.1"/>
    </source>
</evidence>
<feature type="transmembrane region" description="Helical" evidence="1">
    <location>
        <begin position="205"/>
        <end position="228"/>
    </location>
</feature>
<evidence type="ECO:0000313" key="5">
    <source>
        <dbReference type="Proteomes" id="UP000480929"/>
    </source>
</evidence>
<reference evidence="4 5" key="1">
    <citation type="journal article" date="2019" name="Nat. Med.">
        <title>A library of human gut bacterial isolates paired with longitudinal multiomics data enables mechanistic microbiome research.</title>
        <authorList>
            <person name="Poyet M."/>
            <person name="Groussin M."/>
            <person name="Gibbons S.M."/>
            <person name="Avila-Pacheco J."/>
            <person name="Jiang X."/>
            <person name="Kearney S.M."/>
            <person name="Perrotta A.R."/>
            <person name="Berdy B."/>
            <person name="Zhao S."/>
            <person name="Lieberman T.D."/>
            <person name="Swanson P.K."/>
            <person name="Smith M."/>
            <person name="Roesemann S."/>
            <person name="Alexander J.E."/>
            <person name="Rich S.A."/>
            <person name="Livny J."/>
            <person name="Vlamakis H."/>
            <person name="Clish C."/>
            <person name="Bullock K."/>
            <person name="Deik A."/>
            <person name="Scott J."/>
            <person name="Pierce K.A."/>
            <person name="Xavier R.J."/>
            <person name="Alm E.J."/>
        </authorList>
    </citation>
    <scope>NUCLEOTIDE SEQUENCE [LARGE SCALE GENOMIC DNA]</scope>
    <source>
        <strain evidence="2 4">BIOML-A4</strain>
        <strain evidence="3 5">BIOML-A5</strain>
    </source>
</reference>
<dbReference type="EMBL" id="WKPI01000011">
    <property type="protein sequence ID" value="MSC33038.1"/>
    <property type="molecule type" value="Genomic_DNA"/>
</dbReference>
<dbReference type="PANTHER" id="PTHR36434">
    <property type="entry name" value="MEMBRANE PROTEASE YUGP-RELATED"/>
    <property type="match status" value="1"/>
</dbReference>
<keyword evidence="1" id="KW-0472">Membrane</keyword>
<feature type="transmembrane region" description="Helical" evidence="1">
    <location>
        <begin position="6"/>
        <end position="27"/>
    </location>
</feature>
<name>A0A6N7S6W6_9FIRM</name>
<dbReference type="Pfam" id="PF04298">
    <property type="entry name" value="Zn_peptidase_2"/>
    <property type="match status" value="1"/>
</dbReference>
<feature type="transmembrane region" description="Helical" evidence="1">
    <location>
        <begin position="138"/>
        <end position="169"/>
    </location>
</feature>
<evidence type="ECO:0000256" key="1">
    <source>
        <dbReference type="SAM" id="Phobius"/>
    </source>
</evidence>
<dbReference type="EMBL" id="WKPJ01000010">
    <property type="protein sequence ID" value="MSA89360.1"/>
    <property type="molecule type" value="Genomic_DNA"/>
</dbReference>
<evidence type="ECO:0000313" key="4">
    <source>
        <dbReference type="Proteomes" id="UP000433575"/>
    </source>
</evidence>
<evidence type="ECO:0000313" key="3">
    <source>
        <dbReference type="EMBL" id="MSC33038.1"/>
    </source>
</evidence>